<dbReference type="Proteomes" id="UP000006873">
    <property type="component" value="Chromosome"/>
</dbReference>
<dbReference type="HOGENOM" id="CLU_3251684_0_0_9"/>
<dbReference type="EMBL" id="CP002273">
    <property type="protein sequence ID" value="ADO39122.1"/>
    <property type="molecule type" value="Genomic_DNA"/>
</dbReference>
<proteinExistence type="predicted"/>
<gene>
    <name evidence="1" type="ordered locus">ELI_4180</name>
</gene>
<reference evidence="1 2" key="2">
    <citation type="journal article" date="2011" name="J. Bacteriol.">
        <title>Complete genome sequence of a carbon monoxide-utilizing acetogen, Eubacterium limosum KIST612.</title>
        <authorList>
            <person name="Roh H."/>
            <person name="Ko H.J."/>
            <person name="Kim D."/>
            <person name="Choi D.G."/>
            <person name="Park S."/>
            <person name="Kim S."/>
            <person name="Chang I.S."/>
            <person name="Choi I.G."/>
        </authorList>
    </citation>
    <scope>NUCLEOTIDE SEQUENCE [LARGE SCALE GENOMIC DNA]</scope>
    <source>
        <strain evidence="1 2">KIST612</strain>
    </source>
</reference>
<keyword evidence="2" id="KW-1185">Reference proteome</keyword>
<accession>E3GQ73</accession>
<evidence type="ECO:0000313" key="2">
    <source>
        <dbReference type="Proteomes" id="UP000006873"/>
    </source>
</evidence>
<protein>
    <submittedName>
        <fullName evidence="1">Uncharacterized protein</fullName>
    </submittedName>
</protein>
<dbReference type="AlphaFoldDB" id="E3GQ73"/>
<organism evidence="1 2">
    <name type="scientific">Eubacterium callanderi</name>
    <dbReference type="NCBI Taxonomy" id="53442"/>
    <lineage>
        <taxon>Bacteria</taxon>
        <taxon>Bacillati</taxon>
        <taxon>Bacillota</taxon>
        <taxon>Clostridia</taxon>
        <taxon>Eubacteriales</taxon>
        <taxon>Eubacteriaceae</taxon>
        <taxon>Eubacterium</taxon>
    </lineage>
</organism>
<reference key="1">
    <citation type="submission" date="2010-09" db="EMBL/GenBank/DDBJ databases">
        <authorList>
            <person name="Roh H."/>
            <person name="Ko H.-J."/>
            <person name="Kim D."/>
            <person name="Choi D.G."/>
            <person name="Park S."/>
            <person name="Kim S."/>
            <person name="Kim K.H."/>
            <person name="Chang I.S."/>
            <person name="Choi I.-G."/>
        </authorList>
    </citation>
    <scope>NUCLEOTIDE SEQUENCE</scope>
    <source>
        <strain>KIST612</strain>
    </source>
</reference>
<name>E3GQ73_9FIRM</name>
<sequence length="42" mass="4491">MYTGSTKKRLPAALLPGCRKVSLPKKIGAHRQVKNRGVDGAS</sequence>
<dbReference type="KEGG" id="elm:ELI_4180"/>
<evidence type="ECO:0000313" key="1">
    <source>
        <dbReference type="EMBL" id="ADO39122.1"/>
    </source>
</evidence>